<dbReference type="FunFam" id="3.30.930.10:FF:000066">
    <property type="entry name" value="Proline--tRNA ligase"/>
    <property type="match status" value="1"/>
</dbReference>
<dbReference type="GO" id="GO:0006433">
    <property type="term" value="P:prolyl-tRNA aminoacylation"/>
    <property type="evidence" value="ECO:0007669"/>
    <property type="project" value="UniProtKB-UniRule"/>
</dbReference>
<dbReference type="GO" id="GO:0002161">
    <property type="term" value="F:aminoacyl-tRNA deacylase activity"/>
    <property type="evidence" value="ECO:0007669"/>
    <property type="project" value="InterPro"/>
</dbReference>
<comment type="similarity">
    <text evidence="11 12">Belongs to the class-II aminoacyl-tRNA synthetase family. ProS type 1 subfamily.</text>
</comment>
<dbReference type="InterPro" id="IPR036621">
    <property type="entry name" value="Anticodon-bd_dom_sf"/>
</dbReference>
<comment type="function">
    <text evidence="10 12">Catalyzes the attachment of proline to tRNA(Pro) in a two-step reaction: proline is first activated by ATP to form Pro-AMP and then transferred to the acceptor end of tRNA(Pro). As ProRS can inadvertently accommodate and process non-cognate amino acids such as alanine and cysteine, to avoid such errors it has two additional distinct editing activities against alanine. One activity is designated as 'pretransfer' editing and involves the tRNA(Pro)-independent hydrolysis of activated Ala-AMP. The other activity is designated 'posttransfer' editing and involves deacylation of mischarged Ala-tRNA(Pro). The misacylated Cys-tRNA(Pro) is not edited by ProRS.</text>
</comment>
<accession>A0A8D3WE97</accession>
<dbReference type="InterPro" id="IPR004500">
    <property type="entry name" value="Pro-tRNA-synth_IIa_bac-type"/>
</dbReference>
<dbReference type="FunFam" id="3.30.930.10:FF:000065">
    <property type="entry name" value="Proline--tRNA ligase"/>
    <property type="match status" value="1"/>
</dbReference>
<gene>
    <name evidence="12" type="primary">proS</name>
    <name evidence="14" type="ordered locus">Sfla_1648</name>
</gene>
<dbReference type="HAMAP" id="MF_01569">
    <property type="entry name" value="Pro_tRNA_synth_type1"/>
    <property type="match status" value="1"/>
</dbReference>
<dbReference type="SUPFAM" id="SSF55681">
    <property type="entry name" value="Class II aaRS and biotin synthetases"/>
    <property type="match status" value="1"/>
</dbReference>
<dbReference type="GO" id="GO:0005524">
    <property type="term" value="F:ATP binding"/>
    <property type="evidence" value="ECO:0007669"/>
    <property type="project" value="UniProtKB-UniRule"/>
</dbReference>
<keyword evidence="3 12" id="KW-0963">Cytoplasm</keyword>
<dbReference type="InterPro" id="IPR004154">
    <property type="entry name" value="Anticodon-bd"/>
</dbReference>
<dbReference type="InterPro" id="IPR033730">
    <property type="entry name" value="ProRS_core_prok"/>
</dbReference>
<dbReference type="InterPro" id="IPR007214">
    <property type="entry name" value="YbaK/aa-tRNA-synth-assoc-dom"/>
</dbReference>
<evidence type="ECO:0000256" key="3">
    <source>
        <dbReference type="ARBA" id="ARBA00022490"/>
    </source>
</evidence>
<dbReference type="EC" id="6.1.1.15" evidence="12"/>
<dbReference type="Pfam" id="PF04073">
    <property type="entry name" value="tRNA_edit"/>
    <property type="match status" value="1"/>
</dbReference>
<dbReference type="CDD" id="cd00779">
    <property type="entry name" value="ProRS_core_prok"/>
    <property type="match status" value="1"/>
</dbReference>
<keyword evidence="8 12" id="KW-0030">Aminoacyl-tRNA synthetase</keyword>
<name>A0A8D3WE97_STRFA</name>
<dbReference type="InterPro" id="IPR023717">
    <property type="entry name" value="Pro-tRNA-Synthase_IIa_type1"/>
</dbReference>
<evidence type="ECO:0000313" key="15">
    <source>
        <dbReference type="Proteomes" id="UP000002066"/>
    </source>
</evidence>
<dbReference type="Gene3D" id="3.40.50.800">
    <property type="entry name" value="Anticodon-binding domain"/>
    <property type="match status" value="1"/>
</dbReference>
<evidence type="ECO:0000256" key="8">
    <source>
        <dbReference type="ARBA" id="ARBA00023146"/>
    </source>
</evidence>
<dbReference type="InterPro" id="IPR050062">
    <property type="entry name" value="Pro-tRNA_synthetase"/>
</dbReference>
<dbReference type="AlphaFoldDB" id="A0A8D3WE97"/>
<keyword evidence="5 12" id="KW-0547">Nucleotide-binding</keyword>
<dbReference type="SUPFAM" id="SSF55826">
    <property type="entry name" value="YbaK/ProRS associated domain"/>
    <property type="match status" value="1"/>
</dbReference>
<dbReference type="CDD" id="cd00861">
    <property type="entry name" value="ProRS_anticodon_short"/>
    <property type="match status" value="1"/>
</dbReference>
<keyword evidence="4 12" id="KW-0436">Ligase</keyword>
<evidence type="ECO:0000256" key="6">
    <source>
        <dbReference type="ARBA" id="ARBA00022840"/>
    </source>
</evidence>
<comment type="domain">
    <text evidence="12">Consists of three domains: the N-terminal catalytic domain, the editing domain and the C-terminal anticodon-binding domain.</text>
</comment>
<dbReference type="PRINTS" id="PR01046">
    <property type="entry name" value="TRNASYNTHPRO"/>
</dbReference>
<reference evidence="14 15" key="1">
    <citation type="submission" date="2011-01" db="EMBL/GenBank/DDBJ databases">
        <title>Complete sequence of chromosome of Streptomyces flavogriseus ATCC 33331.</title>
        <authorList>
            <consortium name="US DOE Joint Genome Institute"/>
            <person name="Lucas S."/>
            <person name="Copeland A."/>
            <person name="Lapidus A."/>
            <person name="Cheng J.-F."/>
            <person name="Goodwin L."/>
            <person name="Pitluck S."/>
            <person name="Davenport K."/>
            <person name="Detter J.C."/>
            <person name="Han C."/>
            <person name="Tapia R."/>
            <person name="Land M."/>
            <person name="Hauser L."/>
            <person name="Kyrpides N."/>
            <person name="Ivanova N."/>
            <person name="Ovchinnikova G."/>
            <person name="Pagani I."/>
            <person name="Brumm P."/>
            <person name="Mead D."/>
            <person name="Woyke T."/>
        </authorList>
    </citation>
    <scope>NUCLEOTIDE SEQUENCE [LARGE SCALE GENOMIC DNA]</scope>
    <source>
        <strain evidence="15">ATCC 33331 / IAF-45CD</strain>
    </source>
</reference>
<dbReference type="InterPro" id="IPR036754">
    <property type="entry name" value="YbaK/aa-tRNA-synt-asso_dom_sf"/>
</dbReference>
<dbReference type="GO" id="GO:0004827">
    <property type="term" value="F:proline-tRNA ligase activity"/>
    <property type="evidence" value="ECO:0007669"/>
    <property type="project" value="UniProtKB-UniRule"/>
</dbReference>
<evidence type="ECO:0000256" key="11">
    <source>
        <dbReference type="ARBA" id="ARBA00060755"/>
    </source>
</evidence>
<evidence type="ECO:0000256" key="1">
    <source>
        <dbReference type="ARBA" id="ARBA00004496"/>
    </source>
</evidence>
<dbReference type="SUPFAM" id="SSF52954">
    <property type="entry name" value="Class II aaRS ABD-related"/>
    <property type="match status" value="1"/>
</dbReference>
<dbReference type="NCBIfam" id="TIGR00409">
    <property type="entry name" value="proS_fam_II"/>
    <property type="match status" value="1"/>
</dbReference>
<evidence type="ECO:0000256" key="4">
    <source>
        <dbReference type="ARBA" id="ARBA00022598"/>
    </source>
</evidence>
<evidence type="ECO:0000256" key="5">
    <source>
        <dbReference type="ARBA" id="ARBA00022741"/>
    </source>
</evidence>
<dbReference type="EMBL" id="CP002475">
    <property type="protein sequence ID" value="ADW03085.1"/>
    <property type="molecule type" value="Genomic_DNA"/>
</dbReference>
<dbReference type="PANTHER" id="PTHR42753:SF2">
    <property type="entry name" value="PROLINE--TRNA LIGASE"/>
    <property type="match status" value="1"/>
</dbReference>
<evidence type="ECO:0000259" key="13">
    <source>
        <dbReference type="PROSITE" id="PS50862"/>
    </source>
</evidence>
<dbReference type="Proteomes" id="UP000002066">
    <property type="component" value="Chromosome"/>
</dbReference>
<dbReference type="GO" id="GO:0005829">
    <property type="term" value="C:cytosol"/>
    <property type="evidence" value="ECO:0007669"/>
    <property type="project" value="TreeGrafter"/>
</dbReference>
<dbReference type="Gene3D" id="3.30.930.10">
    <property type="entry name" value="Bira Bifunctional Protein, Domain 2"/>
    <property type="match status" value="2"/>
</dbReference>
<protein>
    <recommendedName>
        <fullName evidence="12">Proline--tRNA ligase</fullName>
        <ecNumber evidence="12">6.1.1.15</ecNumber>
    </recommendedName>
    <alternativeName>
        <fullName evidence="12">Prolyl-tRNA synthetase</fullName>
        <shortName evidence="12">ProRS</shortName>
    </alternativeName>
</protein>
<sequence length="565" mass="61252">MAQVQRMSRLMIKTLRDDPADAETLNHKLLVRAGYVRRTAAGIWSWLPLGKKVLENVTRVVREEMDAIGGQEVLLPALLPKEAYEASGRYDEYGDLLFRLQDRKGADYLLGPTHEEIFTQVVKDMCSSYKDLPVILYQIQTKYRDEARPRAGVLRGREFQMKDSYSFDTTDEGLAEAYQLHRAAYIRIFERLGLDHRVVSAVSGAMGGSASEEFLAPAPAGEDTFVDCPNCDYAANTEAVTYKVTAVADAAGAVEELDTPDTPTIESLAAHLGVPASATLKNLLIKVDGEIVAVGVPGDREVDMGKLGEHLAPAVVELVTAEDFVERPDLVRGYVGPQGLEKVRYIADPRVAAGTAWITGANKEGKHAKNVVAGRDFEVDDYLDVVVVEAGDPCPNCGTGLQVDRAIEIGHIFQLGRKYADIFSLDVLGQQGKPVRVTMGSYGIGVSRAVAALAEQTADDKGLCWPREIAPADVHVVAAGKALQTELALDVSEKLNAAGLRVLVDDRAGVSPGVKFTDSELIGVPKILVAGRRSAEGVLELKDRRTGEREELTVDEAIARLTDRG</sequence>
<evidence type="ECO:0000256" key="10">
    <source>
        <dbReference type="ARBA" id="ARBA00053664"/>
    </source>
</evidence>
<dbReference type="PANTHER" id="PTHR42753">
    <property type="entry name" value="MITOCHONDRIAL RIBOSOME PROTEIN L39/PROLYL-TRNA LIGASE FAMILY MEMBER"/>
    <property type="match status" value="1"/>
</dbReference>
<dbReference type="CDD" id="cd04334">
    <property type="entry name" value="ProRS-INS"/>
    <property type="match status" value="1"/>
</dbReference>
<comment type="subunit">
    <text evidence="2 12">Homodimer.</text>
</comment>
<keyword evidence="6 12" id="KW-0067">ATP-binding</keyword>
<dbReference type="InterPro" id="IPR002314">
    <property type="entry name" value="aa-tRNA-synt_IIb"/>
</dbReference>
<evidence type="ECO:0000256" key="2">
    <source>
        <dbReference type="ARBA" id="ARBA00011738"/>
    </source>
</evidence>
<organism evidence="14 15">
    <name type="scientific">Streptomyces pratensis (strain ATCC 33331 / IAF-45CD)</name>
    <dbReference type="NCBI Taxonomy" id="591167"/>
    <lineage>
        <taxon>Bacteria</taxon>
        <taxon>Bacillati</taxon>
        <taxon>Actinomycetota</taxon>
        <taxon>Actinomycetes</taxon>
        <taxon>Kitasatosporales</taxon>
        <taxon>Streptomycetaceae</taxon>
        <taxon>Streptomyces</taxon>
    </lineage>
</organism>
<dbReference type="Pfam" id="PF03129">
    <property type="entry name" value="HGTP_anticodon"/>
    <property type="match status" value="1"/>
</dbReference>
<dbReference type="InterPro" id="IPR002316">
    <property type="entry name" value="Pro-tRNA-ligase_IIa"/>
</dbReference>
<proteinExistence type="inferred from homology"/>
<dbReference type="OrthoDB" id="9809052at2"/>
<evidence type="ECO:0000256" key="7">
    <source>
        <dbReference type="ARBA" id="ARBA00022917"/>
    </source>
</evidence>
<evidence type="ECO:0000313" key="14">
    <source>
        <dbReference type="EMBL" id="ADW03085.1"/>
    </source>
</evidence>
<evidence type="ECO:0000256" key="12">
    <source>
        <dbReference type="HAMAP-Rule" id="MF_01569"/>
    </source>
</evidence>
<dbReference type="InterPro" id="IPR006195">
    <property type="entry name" value="aa-tRNA-synth_II"/>
</dbReference>
<comment type="subcellular location">
    <subcellularLocation>
        <location evidence="1 12">Cytoplasm</location>
    </subcellularLocation>
</comment>
<dbReference type="PROSITE" id="PS50862">
    <property type="entry name" value="AA_TRNA_LIGASE_II"/>
    <property type="match status" value="1"/>
</dbReference>
<feature type="domain" description="Aminoacyl-transfer RNA synthetases class-II family profile" evidence="13">
    <location>
        <begin position="52"/>
        <end position="466"/>
    </location>
</feature>
<dbReference type="InterPro" id="IPR044140">
    <property type="entry name" value="ProRS_anticodon_short"/>
</dbReference>
<dbReference type="NCBIfam" id="NF006625">
    <property type="entry name" value="PRK09194.1"/>
    <property type="match status" value="1"/>
</dbReference>
<keyword evidence="7 12" id="KW-0648">Protein biosynthesis</keyword>
<dbReference type="InterPro" id="IPR045864">
    <property type="entry name" value="aa-tRNA-synth_II/BPL/LPL"/>
</dbReference>
<dbReference type="KEGG" id="sfa:Sfla_1648"/>
<dbReference type="Pfam" id="PF00587">
    <property type="entry name" value="tRNA-synt_2b"/>
    <property type="match status" value="1"/>
</dbReference>
<evidence type="ECO:0000256" key="9">
    <source>
        <dbReference type="ARBA" id="ARBA00047671"/>
    </source>
</evidence>
<comment type="catalytic activity">
    <reaction evidence="9 12">
        <text>tRNA(Pro) + L-proline + ATP = L-prolyl-tRNA(Pro) + AMP + diphosphate</text>
        <dbReference type="Rhea" id="RHEA:14305"/>
        <dbReference type="Rhea" id="RHEA-COMP:9700"/>
        <dbReference type="Rhea" id="RHEA-COMP:9702"/>
        <dbReference type="ChEBI" id="CHEBI:30616"/>
        <dbReference type="ChEBI" id="CHEBI:33019"/>
        <dbReference type="ChEBI" id="CHEBI:60039"/>
        <dbReference type="ChEBI" id="CHEBI:78442"/>
        <dbReference type="ChEBI" id="CHEBI:78532"/>
        <dbReference type="ChEBI" id="CHEBI:456215"/>
        <dbReference type="EC" id="6.1.1.15"/>
    </reaction>
</comment>